<accession>A0A0F9I060</accession>
<dbReference type="EMBL" id="LAZR01015485">
    <property type="protein sequence ID" value="KKM11493.1"/>
    <property type="molecule type" value="Genomic_DNA"/>
</dbReference>
<organism evidence="1">
    <name type="scientific">marine sediment metagenome</name>
    <dbReference type="NCBI Taxonomy" id="412755"/>
    <lineage>
        <taxon>unclassified sequences</taxon>
        <taxon>metagenomes</taxon>
        <taxon>ecological metagenomes</taxon>
    </lineage>
</organism>
<sequence length="31" mass="3853">MIMLRPEYHRCHLDSHFINYLPGRGVMRYMD</sequence>
<dbReference type="AlphaFoldDB" id="A0A0F9I060"/>
<name>A0A0F9I060_9ZZZZ</name>
<evidence type="ECO:0000313" key="1">
    <source>
        <dbReference type="EMBL" id="KKM11493.1"/>
    </source>
</evidence>
<proteinExistence type="predicted"/>
<reference evidence="1" key="1">
    <citation type="journal article" date="2015" name="Nature">
        <title>Complex archaea that bridge the gap between prokaryotes and eukaryotes.</title>
        <authorList>
            <person name="Spang A."/>
            <person name="Saw J.H."/>
            <person name="Jorgensen S.L."/>
            <person name="Zaremba-Niedzwiedzka K."/>
            <person name="Martijn J."/>
            <person name="Lind A.E."/>
            <person name="van Eijk R."/>
            <person name="Schleper C."/>
            <person name="Guy L."/>
            <person name="Ettema T.J."/>
        </authorList>
    </citation>
    <scope>NUCLEOTIDE SEQUENCE</scope>
</reference>
<gene>
    <name evidence="1" type="ORF">LCGC14_1720900</name>
</gene>
<comment type="caution">
    <text evidence="1">The sequence shown here is derived from an EMBL/GenBank/DDBJ whole genome shotgun (WGS) entry which is preliminary data.</text>
</comment>
<protein>
    <submittedName>
        <fullName evidence="1">Uncharacterized protein</fullName>
    </submittedName>
</protein>